<dbReference type="PANTHER" id="PTHR39624">
    <property type="entry name" value="PROTEIN INVOLVED IN RIMO-MEDIATED BETA-METHYLTHIOLATION OF RIBOSOMAL PROTEIN S12 YCAO"/>
    <property type="match status" value="1"/>
</dbReference>
<dbReference type="InterPro" id="IPR015946">
    <property type="entry name" value="KH_dom-like_a/b"/>
</dbReference>
<reference evidence="2 3" key="1">
    <citation type="submission" date="2017-12" db="EMBL/GenBank/DDBJ databases">
        <title>The genome sequence of Caulobacter flavus CGMCC1 15093.</title>
        <authorList>
            <person name="Gao J."/>
            <person name="Mao X."/>
            <person name="Sun J."/>
        </authorList>
    </citation>
    <scope>NUCLEOTIDE SEQUENCE [LARGE SCALE GENOMIC DNA]</scope>
    <source>
        <strain evidence="2 3">CGMCC1 15093</strain>
    </source>
</reference>
<dbReference type="AlphaFoldDB" id="A0A2N5CN92"/>
<accession>A0A2N5CN92</accession>
<keyword evidence="4" id="KW-1185">Reference proteome</keyword>
<dbReference type="Pfam" id="PF02566">
    <property type="entry name" value="OsmC"/>
    <property type="match status" value="1"/>
</dbReference>
<dbReference type="Proteomes" id="UP000281192">
    <property type="component" value="Chromosome"/>
</dbReference>
<dbReference type="InterPro" id="IPR036102">
    <property type="entry name" value="OsmC/Ohrsf"/>
</dbReference>
<dbReference type="KEGG" id="cfh:C1707_10555"/>
<name>A0A2N5CN92_9CAUL</name>
<proteinExistence type="predicted"/>
<evidence type="ECO:0000313" key="4">
    <source>
        <dbReference type="Proteomes" id="UP000281192"/>
    </source>
</evidence>
<dbReference type="InterPro" id="IPR003718">
    <property type="entry name" value="OsmC/Ohr_fam"/>
</dbReference>
<evidence type="ECO:0000313" key="2">
    <source>
        <dbReference type="EMBL" id="PLR07906.1"/>
    </source>
</evidence>
<evidence type="ECO:0000313" key="3">
    <source>
        <dbReference type="Proteomes" id="UP000234483"/>
    </source>
</evidence>
<dbReference type="Gene3D" id="3.30.300.20">
    <property type="match status" value="1"/>
</dbReference>
<dbReference type="Proteomes" id="UP000234483">
    <property type="component" value="Unassembled WGS sequence"/>
</dbReference>
<dbReference type="PANTHER" id="PTHR39624:SF2">
    <property type="entry name" value="OSMC-LIKE PROTEIN"/>
    <property type="match status" value="1"/>
</dbReference>
<evidence type="ECO:0000313" key="1">
    <source>
        <dbReference type="EMBL" id="AYV46670.1"/>
    </source>
</evidence>
<protein>
    <submittedName>
        <fullName evidence="2">Osmotically inducible protein C</fullName>
    </submittedName>
</protein>
<dbReference type="OrthoDB" id="9789573at2"/>
<dbReference type="SUPFAM" id="SSF82784">
    <property type="entry name" value="OsmC-like"/>
    <property type="match status" value="1"/>
</dbReference>
<gene>
    <name evidence="1" type="ORF">C1707_10555</name>
    <name evidence="2" type="ORF">CFHF_22030</name>
</gene>
<sequence length="131" mass="13756">MASRVHAVTVDPRHTIQLDVGGHKLVGDEPPALGGQDAGPPPFGFVLAGLAACTATTLRMYADRKGWGEVTITVDLVLDNTGDKPRIDRNVTATGALDDAAIARLRDVVERTPVTLALKSGFGIDTVLDRG</sequence>
<reference evidence="1 4" key="2">
    <citation type="submission" date="2018-01" db="EMBL/GenBank/DDBJ databases">
        <title>Complete genome sequence of Caulobacter flavus RHGG3.</title>
        <authorList>
            <person name="Yang E."/>
        </authorList>
    </citation>
    <scope>NUCLEOTIDE SEQUENCE [LARGE SCALE GENOMIC DNA]</scope>
    <source>
        <strain evidence="1 4">RHGG3</strain>
    </source>
</reference>
<dbReference type="RefSeq" id="WP_101715073.1">
    <property type="nucleotide sequence ID" value="NZ_CP026100.1"/>
</dbReference>
<organism evidence="2 3">
    <name type="scientific">Caulobacter flavus</name>
    <dbReference type="NCBI Taxonomy" id="1679497"/>
    <lineage>
        <taxon>Bacteria</taxon>
        <taxon>Pseudomonadati</taxon>
        <taxon>Pseudomonadota</taxon>
        <taxon>Alphaproteobacteria</taxon>
        <taxon>Caulobacterales</taxon>
        <taxon>Caulobacteraceae</taxon>
        <taxon>Caulobacter</taxon>
    </lineage>
</organism>
<dbReference type="EMBL" id="CP026100">
    <property type="protein sequence ID" value="AYV46670.1"/>
    <property type="molecule type" value="Genomic_DNA"/>
</dbReference>
<dbReference type="EMBL" id="PJRQ01000044">
    <property type="protein sequence ID" value="PLR07906.1"/>
    <property type="molecule type" value="Genomic_DNA"/>
</dbReference>